<dbReference type="Pfam" id="PF01205">
    <property type="entry name" value="Impact_N"/>
    <property type="match status" value="1"/>
</dbReference>
<evidence type="ECO:0000256" key="1">
    <source>
        <dbReference type="ARBA" id="ARBA00007665"/>
    </source>
</evidence>
<dbReference type="Gene3D" id="3.30.230.30">
    <property type="entry name" value="Impact, N-terminal domain"/>
    <property type="match status" value="1"/>
</dbReference>
<feature type="domain" description="UPF0029" evidence="3">
    <location>
        <begin position="146"/>
        <end position="200"/>
    </location>
</feature>
<sequence length="213" mass="23551">MGKDFSILEYRTITSSAEHTNIVKKSKFIAHVKPVETENEAIAFIDEIKRKHYDATHNCSAYMIGENDQVQKASDDGEPSGTAGKPILEVIKKERLKNVVVVVTRYFGGIMLGAGGLIRAYGQAAADGIHKAGIVQRIMHTEVKATVDYTWVGKVENELHSKVYKIAGKEYTDKVTFTILAKAGEEAVLEKLLTELTNGQVEICYGSRIYVDI</sequence>
<name>A0A1E5G1N3_9FIRM</name>
<dbReference type="RefSeq" id="WP_069643388.1">
    <property type="nucleotide sequence ID" value="NZ_MIJE01000030.1"/>
</dbReference>
<comment type="similarity">
    <text evidence="1">Belongs to the IMPACT family.</text>
</comment>
<dbReference type="Pfam" id="PF09186">
    <property type="entry name" value="DUF1949"/>
    <property type="match status" value="1"/>
</dbReference>
<dbReference type="GO" id="GO:0006446">
    <property type="term" value="P:regulation of translational initiation"/>
    <property type="evidence" value="ECO:0007669"/>
    <property type="project" value="TreeGrafter"/>
</dbReference>
<dbReference type="EMBL" id="MIJE01000030">
    <property type="protein sequence ID" value="OEF96805.1"/>
    <property type="molecule type" value="Genomic_DNA"/>
</dbReference>
<dbReference type="GO" id="GO:0005737">
    <property type="term" value="C:cytoplasm"/>
    <property type="evidence" value="ECO:0007669"/>
    <property type="project" value="TreeGrafter"/>
</dbReference>
<dbReference type="InterPro" id="IPR036956">
    <property type="entry name" value="Impact_N_sf"/>
</dbReference>
<dbReference type="STRING" id="766136.BHF68_07005"/>
<accession>A0A1E5G1N3</accession>
<dbReference type="InterPro" id="IPR020568">
    <property type="entry name" value="Ribosomal_Su5_D2-typ_SF"/>
</dbReference>
<organism evidence="4 5">
    <name type="scientific">Desulfuribacillus alkaliarsenatis</name>
    <dbReference type="NCBI Taxonomy" id="766136"/>
    <lineage>
        <taxon>Bacteria</taxon>
        <taxon>Bacillati</taxon>
        <taxon>Bacillota</taxon>
        <taxon>Desulfuribacillia</taxon>
        <taxon>Desulfuribacillales</taxon>
        <taxon>Desulfuribacillaceae</taxon>
        <taxon>Desulfuribacillus</taxon>
    </lineage>
</organism>
<feature type="domain" description="Impact N-terminal" evidence="2">
    <location>
        <begin position="24"/>
        <end position="127"/>
    </location>
</feature>
<gene>
    <name evidence="4" type="ORF">BHF68_07005</name>
</gene>
<dbReference type="Proteomes" id="UP000094296">
    <property type="component" value="Unassembled WGS sequence"/>
</dbReference>
<dbReference type="InterPro" id="IPR015796">
    <property type="entry name" value="Impact_YigZ-like"/>
</dbReference>
<dbReference type="PANTHER" id="PTHR16301">
    <property type="entry name" value="IMPACT-RELATED"/>
    <property type="match status" value="1"/>
</dbReference>
<keyword evidence="5" id="KW-1185">Reference proteome</keyword>
<evidence type="ECO:0000259" key="3">
    <source>
        <dbReference type="Pfam" id="PF09186"/>
    </source>
</evidence>
<proteinExistence type="inferred from homology"/>
<dbReference type="InterPro" id="IPR020569">
    <property type="entry name" value="UPF0029_Impact_CS"/>
</dbReference>
<dbReference type="InterPro" id="IPR035647">
    <property type="entry name" value="EFG_III/V"/>
</dbReference>
<dbReference type="NCBIfam" id="TIGR00257">
    <property type="entry name" value="IMPACT_YIGZ"/>
    <property type="match status" value="1"/>
</dbReference>
<dbReference type="OrthoDB" id="9813771at2"/>
<evidence type="ECO:0000313" key="5">
    <source>
        <dbReference type="Proteomes" id="UP000094296"/>
    </source>
</evidence>
<dbReference type="SUPFAM" id="SSF54980">
    <property type="entry name" value="EF-G C-terminal domain-like"/>
    <property type="match status" value="1"/>
</dbReference>
<reference evidence="4 5" key="1">
    <citation type="submission" date="2016-09" db="EMBL/GenBank/DDBJ databases">
        <title>Draft genome sequence for the type strain of Desulfuribacillus alkaliarsenatis AHT28, an obligately anaerobic, sulfidogenic bacterium isolated from Russian soda lake sediments.</title>
        <authorList>
            <person name="Abin C.A."/>
            <person name="Hollibaugh J.T."/>
        </authorList>
    </citation>
    <scope>NUCLEOTIDE SEQUENCE [LARGE SCALE GENOMIC DNA]</scope>
    <source>
        <strain evidence="4 5">AHT28</strain>
    </source>
</reference>
<protein>
    <submittedName>
        <fullName evidence="4">YigZ family protein</fullName>
    </submittedName>
</protein>
<dbReference type="InterPro" id="IPR023582">
    <property type="entry name" value="Impact"/>
</dbReference>
<dbReference type="InterPro" id="IPR001498">
    <property type="entry name" value="Impact_N"/>
</dbReference>
<dbReference type="InterPro" id="IPR015269">
    <property type="entry name" value="UPF0029_Impact_C"/>
</dbReference>
<dbReference type="PROSITE" id="PS00910">
    <property type="entry name" value="UPF0029"/>
    <property type="match status" value="1"/>
</dbReference>
<dbReference type="PANTHER" id="PTHR16301:SF20">
    <property type="entry name" value="IMPACT FAMILY MEMBER YIGZ"/>
    <property type="match status" value="1"/>
</dbReference>
<dbReference type="Gene3D" id="3.30.70.240">
    <property type="match status" value="1"/>
</dbReference>
<dbReference type="SUPFAM" id="SSF54211">
    <property type="entry name" value="Ribosomal protein S5 domain 2-like"/>
    <property type="match status" value="1"/>
</dbReference>
<evidence type="ECO:0000259" key="2">
    <source>
        <dbReference type="Pfam" id="PF01205"/>
    </source>
</evidence>
<dbReference type="AlphaFoldDB" id="A0A1E5G1N3"/>
<evidence type="ECO:0000313" key="4">
    <source>
        <dbReference type="EMBL" id="OEF96805.1"/>
    </source>
</evidence>
<comment type="caution">
    <text evidence="4">The sequence shown here is derived from an EMBL/GenBank/DDBJ whole genome shotgun (WGS) entry which is preliminary data.</text>
</comment>